<accession>A0A2S3U8H1</accession>
<comment type="caution">
    <text evidence="1">The sequence shown here is derived from an EMBL/GenBank/DDBJ whole genome shotgun (WGS) entry which is preliminary data.</text>
</comment>
<evidence type="ECO:0008006" key="3">
    <source>
        <dbReference type="Google" id="ProtNLM"/>
    </source>
</evidence>
<evidence type="ECO:0000313" key="2">
    <source>
        <dbReference type="Proteomes" id="UP000236990"/>
    </source>
</evidence>
<dbReference type="Proteomes" id="UP000236990">
    <property type="component" value="Unassembled WGS sequence"/>
</dbReference>
<evidence type="ECO:0000313" key="1">
    <source>
        <dbReference type="EMBL" id="POD88538.1"/>
    </source>
</evidence>
<protein>
    <recommendedName>
        <fullName evidence="3">Phage tail protein</fullName>
    </recommendedName>
</protein>
<reference evidence="1 2" key="1">
    <citation type="submission" date="2017-06" db="EMBL/GenBank/DDBJ databases">
        <title>Genome sequence of Lactobacillus plantarum subsp. plantarum strain SRCM101258.</title>
        <authorList>
            <person name="Cho S.H."/>
        </authorList>
    </citation>
    <scope>NUCLEOTIDE SEQUENCE [LARGE SCALE GENOMIC DNA]</scope>
    <source>
        <strain evidence="1 2">SRCM101258</strain>
    </source>
</reference>
<sequence>MQVFSERTDKPHAYLFGEYTNPLSFDPIELALSEDGQAWQSIFDDLNLSNVYLIDFDWLPPVIADTYRTAGTRDGQQLANSRLDQRDLVLKFIAYCHGDADEKLTFQSLSNFLIRRHNYWVAFDNGGGRMYHVREKTITAEYYGDKMMMITVTLNNFTGVAQSIMPSTHINEVPNIGLGLPTDTVNYVFSTSEFDVNNIGELPVDPLVQGDYLDITLTGTGSPTIANTTTGDAITCTKPLTTGDTFNLIGVNPKINGASGWN</sequence>
<dbReference type="AlphaFoldDB" id="A0A2S3U8H1"/>
<dbReference type="EMBL" id="NKCZ01000072">
    <property type="protein sequence ID" value="POD88538.1"/>
    <property type="molecule type" value="Genomic_DNA"/>
</dbReference>
<gene>
    <name evidence="1" type="ORF">S101258_00709</name>
</gene>
<name>A0A2S3U8H1_LACPN</name>
<proteinExistence type="predicted"/>
<organism evidence="1 2">
    <name type="scientific">Lactiplantibacillus plantarum subsp. plantarum</name>
    <dbReference type="NCBI Taxonomy" id="337330"/>
    <lineage>
        <taxon>Bacteria</taxon>
        <taxon>Bacillati</taxon>
        <taxon>Bacillota</taxon>
        <taxon>Bacilli</taxon>
        <taxon>Lactobacillales</taxon>
        <taxon>Lactobacillaceae</taxon>
        <taxon>Lactiplantibacillus</taxon>
    </lineage>
</organism>